<proteinExistence type="predicted"/>
<accession>A0ACB7XN97</accession>
<dbReference type="Proteomes" id="UP000828048">
    <property type="component" value="Chromosome 1"/>
</dbReference>
<sequence length="111" mass="12388">MGNLKSDKLPPKHTIHCKPRGVGDLVVHRQQGLTKRTRGERAPTLHTKWANQQHHQTLETPFPSLSGITAVRIVCWCYQLLGAGYGFKKDSEGTEGPAEGSSCFLQCWSCW</sequence>
<comment type="caution">
    <text evidence="1">The sequence shown here is derived from an EMBL/GenBank/DDBJ whole genome shotgun (WGS) entry which is preliminary data.</text>
</comment>
<name>A0ACB7XN97_9ERIC</name>
<gene>
    <name evidence="1" type="ORF">Vadar_003327</name>
</gene>
<protein>
    <submittedName>
        <fullName evidence="1">Uncharacterized protein</fullName>
    </submittedName>
</protein>
<dbReference type="EMBL" id="CM037151">
    <property type="protein sequence ID" value="KAH7842262.1"/>
    <property type="molecule type" value="Genomic_DNA"/>
</dbReference>
<evidence type="ECO:0000313" key="2">
    <source>
        <dbReference type="Proteomes" id="UP000828048"/>
    </source>
</evidence>
<keyword evidence="2" id="KW-1185">Reference proteome</keyword>
<organism evidence="1 2">
    <name type="scientific">Vaccinium darrowii</name>
    <dbReference type="NCBI Taxonomy" id="229202"/>
    <lineage>
        <taxon>Eukaryota</taxon>
        <taxon>Viridiplantae</taxon>
        <taxon>Streptophyta</taxon>
        <taxon>Embryophyta</taxon>
        <taxon>Tracheophyta</taxon>
        <taxon>Spermatophyta</taxon>
        <taxon>Magnoliopsida</taxon>
        <taxon>eudicotyledons</taxon>
        <taxon>Gunneridae</taxon>
        <taxon>Pentapetalae</taxon>
        <taxon>asterids</taxon>
        <taxon>Ericales</taxon>
        <taxon>Ericaceae</taxon>
        <taxon>Vaccinioideae</taxon>
        <taxon>Vaccinieae</taxon>
        <taxon>Vaccinium</taxon>
    </lineage>
</organism>
<reference evidence="1 2" key="1">
    <citation type="journal article" date="2021" name="Hortic Res">
        <title>High-quality reference genome and annotation aids understanding of berry development for evergreen blueberry (Vaccinium darrowii).</title>
        <authorList>
            <person name="Yu J."/>
            <person name="Hulse-Kemp A.M."/>
            <person name="Babiker E."/>
            <person name="Staton M."/>
        </authorList>
    </citation>
    <scope>NUCLEOTIDE SEQUENCE [LARGE SCALE GENOMIC DNA]</scope>
    <source>
        <strain evidence="2">cv. NJ 8807/NJ 8810</strain>
        <tissue evidence="1">Young leaf</tissue>
    </source>
</reference>
<evidence type="ECO:0000313" key="1">
    <source>
        <dbReference type="EMBL" id="KAH7842262.1"/>
    </source>
</evidence>